<dbReference type="RefSeq" id="WP_345251199.1">
    <property type="nucleotide sequence ID" value="NZ_BAABFO010000019.1"/>
</dbReference>
<comment type="similarity">
    <text evidence="1">Belongs to the enoyl-CoA hydratase/isomerase family.</text>
</comment>
<evidence type="ECO:0000313" key="3">
    <source>
        <dbReference type="Proteomes" id="UP001501671"/>
    </source>
</evidence>
<protein>
    <submittedName>
        <fullName evidence="2">Enoyl-CoA hydratase-related protein</fullName>
    </submittedName>
</protein>
<dbReference type="InterPro" id="IPR001753">
    <property type="entry name" value="Enoyl-CoA_hydra/iso"/>
</dbReference>
<gene>
    <name evidence="2" type="ORF">GCM10023144_35320</name>
</gene>
<dbReference type="EMBL" id="BAABFO010000019">
    <property type="protein sequence ID" value="GAA4338365.1"/>
    <property type="molecule type" value="Genomic_DNA"/>
</dbReference>
<dbReference type="PANTHER" id="PTHR43802">
    <property type="entry name" value="ENOYL-COA HYDRATASE"/>
    <property type="match status" value="1"/>
</dbReference>
<evidence type="ECO:0000256" key="1">
    <source>
        <dbReference type="ARBA" id="ARBA00005254"/>
    </source>
</evidence>
<organism evidence="2 3">
    <name type="scientific">Pigmentiphaga soli</name>
    <dbReference type="NCBI Taxonomy" id="1007095"/>
    <lineage>
        <taxon>Bacteria</taxon>
        <taxon>Pseudomonadati</taxon>
        <taxon>Pseudomonadota</taxon>
        <taxon>Betaproteobacteria</taxon>
        <taxon>Burkholderiales</taxon>
        <taxon>Alcaligenaceae</taxon>
        <taxon>Pigmentiphaga</taxon>
    </lineage>
</organism>
<evidence type="ECO:0000313" key="2">
    <source>
        <dbReference type="EMBL" id="GAA4338365.1"/>
    </source>
</evidence>
<name>A0ABP8HET1_9BURK</name>
<dbReference type="Pfam" id="PF00378">
    <property type="entry name" value="ECH_1"/>
    <property type="match status" value="1"/>
</dbReference>
<comment type="caution">
    <text evidence="2">The sequence shown here is derived from an EMBL/GenBank/DDBJ whole genome shotgun (WGS) entry which is preliminary data.</text>
</comment>
<dbReference type="InterPro" id="IPR029045">
    <property type="entry name" value="ClpP/crotonase-like_dom_sf"/>
</dbReference>
<dbReference type="SUPFAM" id="SSF52096">
    <property type="entry name" value="ClpP/crotonase"/>
    <property type="match status" value="1"/>
</dbReference>
<accession>A0ABP8HET1</accession>
<dbReference type="Proteomes" id="UP001501671">
    <property type="component" value="Unassembled WGS sequence"/>
</dbReference>
<sequence>MQTAGDTSGIVRTDHADAPGVVTLRINRPHVKNALGPADLQALDRHLLDCQLDPEVAAVIVTGTGDAFCAGADLKQMNARSPQDRARGGETATDLMTRIVTMPKIVIAALNGASAGLGNHIALCSDLCIAKEGAALHFTGAIKGIPSMQMGALVLPMVMGLKRAKSLLLRGGRVPAERAVELGICNEVVEAGRWDAALAALAAEFSGRHAPTLAHNKFQLNQFAYQMIGALKLSSLAGAMHFAASGELQTGRVEYGAQA</sequence>
<dbReference type="Gene3D" id="3.90.226.10">
    <property type="entry name" value="2-enoyl-CoA Hydratase, Chain A, domain 1"/>
    <property type="match status" value="1"/>
</dbReference>
<reference evidence="3" key="1">
    <citation type="journal article" date="2019" name="Int. J. Syst. Evol. Microbiol.">
        <title>The Global Catalogue of Microorganisms (GCM) 10K type strain sequencing project: providing services to taxonomists for standard genome sequencing and annotation.</title>
        <authorList>
            <consortium name="The Broad Institute Genomics Platform"/>
            <consortium name="The Broad Institute Genome Sequencing Center for Infectious Disease"/>
            <person name="Wu L."/>
            <person name="Ma J."/>
        </authorList>
    </citation>
    <scope>NUCLEOTIDE SEQUENCE [LARGE SCALE GENOMIC DNA]</scope>
    <source>
        <strain evidence="3">JCM 17666</strain>
    </source>
</reference>
<keyword evidence="3" id="KW-1185">Reference proteome</keyword>
<dbReference type="PANTHER" id="PTHR43802:SF1">
    <property type="entry name" value="IP11341P-RELATED"/>
    <property type="match status" value="1"/>
</dbReference>
<proteinExistence type="inferred from homology"/>
<dbReference type="CDD" id="cd06558">
    <property type="entry name" value="crotonase-like"/>
    <property type="match status" value="1"/>
</dbReference>